<reference evidence="2" key="1">
    <citation type="submission" date="2021-01" db="EMBL/GenBank/DDBJ databases">
        <authorList>
            <person name="Corre E."/>
            <person name="Pelletier E."/>
            <person name="Niang G."/>
            <person name="Scheremetjew M."/>
            <person name="Finn R."/>
            <person name="Kale V."/>
            <person name="Holt S."/>
            <person name="Cochrane G."/>
            <person name="Meng A."/>
            <person name="Brown T."/>
            <person name="Cohen L."/>
        </authorList>
    </citation>
    <scope>NUCLEOTIDE SEQUENCE</scope>
    <source>
        <strain evidence="2">FSP1.4</strain>
    </source>
</reference>
<evidence type="ECO:0000313" key="2">
    <source>
        <dbReference type="EMBL" id="CAE0353075.1"/>
    </source>
</evidence>
<evidence type="ECO:0000256" key="1">
    <source>
        <dbReference type="SAM" id="Coils"/>
    </source>
</evidence>
<name>A0A7S3JEB8_9SPIT</name>
<keyword evidence="1" id="KW-0175">Coiled coil</keyword>
<sequence length="167" mass="20489">MRSNKHEQDVAALAKKDLLNEEAHNNYKKYVFIQEAQQVMQMKKDQKELERQQKQQDRLDYQNMCKDRFQSEEAKENQYKQFFKDYEQSMNQRMYSHINHVLKEDIKKQCQLDQLENDAERKYKQKQEEVDLQQYVSHQKALQNTYRSNKGAIDFKQRLCQQQKKEK</sequence>
<proteinExistence type="predicted"/>
<gene>
    <name evidence="2" type="ORF">EHAR0213_LOCUS11991</name>
</gene>
<organism evidence="2">
    <name type="scientific">Euplotes harpa</name>
    <dbReference type="NCBI Taxonomy" id="151035"/>
    <lineage>
        <taxon>Eukaryota</taxon>
        <taxon>Sar</taxon>
        <taxon>Alveolata</taxon>
        <taxon>Ciliophora</taxon>
        <taxon>Intramacronucleata</taxon>
        <taxon>Spirotrichea</taxon>
        <taxon>Hypotrichia</taxon>
        <taxon>Euplotida</taxon>
        <taxon>Euplotidae</taxon>
        <taxon>Euplotes</taxon>
    </lineage>
</organism>
<dbReference type="EMBL" id="HBII01028568">
    <property type="protein sequence ID" value="CAE0353075.1"/>
    <property type="molecule type" value="Transcribed_RNA"/>
</dbReference>
<dbReference type="AlphaFoldDB" id="A0A7S3JEB8"/>
<protein>
    <submittedName>
        <fullName evidence="2">Uncharacterized protein</fullName>
    </submittedName>
</protein>
<feature type="coiled-coil region" evidence="1">
    <location>
        <begin position="33"/>
        <end position="62"/>
    </location>
</feature>
<accession>A0A7S3JEB8</accession>